<feature type="transmembrane region" description="Helical" evidence="7">
    <location>
        <begin position="422"/>
        <end position="444"/>
    </location>
</feature>
<evidence type="ECO:0008006" key="10">
    <source>
        <dbReference type="Google" id="ProtNLM"/>
    </source>
</evidence>
<dbReference type="EMBL" id="JAEUBG010000638">
    <property type="protein sequence ID" value="KAH3687743.1"/>
    <property type="molecule type" value="Genomic_DNA"/>
</dbReference>
<dbReference type="PANTHER" id="PTHR11654">
    <property type="entry name" value="OLIGOPEPTIDE TRANSPORTER-RELATED"/>
    <property type="match status" value="1"/>
</dbReference>
<comment type="subcellular location">
    <subcellularLocation>
        <location evidence="1 6">Membrane</location>
        <topology evidence="1 6">Multi-pass membrane protein</topology>
    </subcellularLocation>
</comment>
<dbReference type="GO" id="GO:0016020">
    <property type="term" value="C:membrane"/>
    <property type="evidence" value="ECO:0007669"/>
    <property type="project" value="UniProtKB-SubCell"/>
</dbReference>
<dbReference type="Pfam" id="PF07690">
    <property type="entry name" value="MFS_1"/>
    <property type="match status" value="1"/>
</dbReference>
<organism evidence="8 9">
    <name type="scientific">Wickerhamomyces pijperi</name>
    <name type="common">Yeast</name>
    <name type="synonym">Pichia pijperi</name>
    <dbReference type="NCBI Taxonomy" id="599730"/>
    <lineage>
        <taxon>Eukaryota</taxon>
        <taxon>Fungi</taxon>
        <taxon>Dikarya</taxon>
        <taxon>Ascomycota</taxon>
        <taxon>Saccharomycotina</taxon>
        <taxon>Saccharomycetes</taxon>
        <taxon>Phaffomycetales</taxon>
        <taxon>Wickerhamomycetaceae</taxon>
        <taxon>Wickerhamomyces</taxon>
    </lineage>
</organism>
<dbReference type="InterPro" id="IPR036259">
    <property type="entry name" value="MFS_trans_sf"/>
</dbReference>
<evidence type="ECO:0000256" key="6">
    <source>
        <dbReference type="RuleBase" id="RU003755"/>
    </source>
</evidence>
<proteinExistence type="inferred from homology"/>
<protein>
    <recommendedName>
        <fullName evidence="10">Peptide transporter PTR2</fullName>
    </recommendedName>
</protein>
<evidence type="ECO:0000256" key="4">
    <source>
        <dbReference type="ARBA" id="ARBA00022989"/>
    </source>
</evidence>
<feature type="transmembrane region" description="Helical" evidence="7">
    <location>
        <begin position="366"/>
        <end position="384"/>
    </location>
</feature>
<keyword evidence="6" id="KW-0813">Transport</keyword>
<dbReference type="InterPro" id="IPR018456">
    <property type="entry name" value="PTR2_symporter_CS"/>
</dbReference>
<dbReference type="GO" id="GO:0022857">
    <property type="term" value="F:transmembrane transporter activity"/>
    <property type="evidence" value="ECO:0007669"/>
    <property type="project" value="InterPro"/>
</dbReference>
<evidence type="ECO:0000256" key="7">
    <source>
        <dbReference type="SAM" id="Phobius"/>
    </source>
</evidence>
<feature type="transmembrane region" description="Helical" evidence="7">
    <location>
        <begin position="503"/>
        <end position="527"/>
    </location>
</feature>
<name>A0A9P8QB85_WICPI</name>
<feature type="transmembrane region" description="Helical" evidence="7">
    <location>
        <begin position="183"/>
        <end position="201"/>
    </location>
</feature>
<sequence>MDLEKLKYFFSTTVKSGDSESVMTSNEEVERELAEIEEYNQKYPEPTAEEYSTLPIVPGHAPYVTYLVCLIELADEASYYGVRGCLNNFIQLPLPDGGNGAGAPPRGSQKNAGALGLGLQASSAIGLLLTFLGNVTPLIGGYLADKKLGRVRTIWWGIWIGGISHIIMIIAAIPSVLKHGHSALAPTILSILTVALGSSFIKPNLLPLLYDQYEHKRDVVVTDEKTGEKKIISRQATLQRMTLVFYWTVNVGGFFAVATSYSAKRVGFWLAFMLPGIIYFIMVPVFISLTPKLKKETPAGYSILGESLSVLSVAFEPGFFSRMRKGEFWEYAKPSSIAKHNPELLEKTRKNGEKKVSWTDQFVSDVRVTISATYLFLYYVIYLINDSGLGSVSNSQANGMVTNGVPNDLISNINPLNSVQKIFIGFILASTASVAGAIIQYYVYKLSPCGDYASNCDIGTGVAPISVWVECVVYALQAISECFAMTTGYEIAYTRAPEHMRGLVMAIFLFMGALSAALGEALTGALVDPHITWVFGGTAIAGFVFAFAFLFVYRNLLKVMDQERQEKEEKLKLEYESRLERLDTSKVELISDAVFINGVNKEKDVALEAIVSNTISRG</sequence>
<gene>
    <name evidence="8" type="ORF">WICPIJ_001272</name>
</gene>
<reference evidence="8" key="2">
    <citation type="submission" date="2021-01" db="EMBL/GenBank/DDBJ databases">
        <authorList>
            <person name="Schikora-Tamarit M.A."/>
        </authorList>
    </citation>
    <scope>NUCLEOTIDE SEQUENCE</scope>
    <source>
        <strain evidence="8">CBS2887</strain>
    </source>
</reference>
<reference evidence="8" key="1">
    <citation type="journal article" date="2021" name="Open Biol.">
        <title>Shared evolutionary footprints suggest mitochondrial oxidative damage underlies multiple complex I losses in fungi.</title>
        <authorList>
            <person name="Schikora-Tamarit M.A."/>
            <person name="Marcet-Houben M."/>
            <person name="Nosek J."/>
            <person name="Gabaldon T."/>
        </authorList>
    </citation>
    <scope>NUCLEOTIDE SEQUENCE</scope>
    <source>
        <strain evidence="8">CBS2887</strain>
    </source>
</reference>
<comment type="caution">
    <text evidence="8">The sequence shown here is derived from an EMBL/GenBank/DDBJ whole genome shotgun (WGS) entry which is preliminary data.</text>
</comment>
<feature type="transmembrane region" description="Helical" evidence="7">
    <location>
        <begin position="267"/>
        <end position="287"/>
    </location>
</feature>
<dbReference type="Proteomes" id="UP000774326">
    <property type="component" value="Unassembled WGS sequence"/>
</dbReference>
<feature type="transmembrane region" description="Helical" evidence="7">
    <location>
        <begin position="243"/>
        <end position="261"/>
    </location>
</feature>
<evidence type="ECO:0000256" key="3">
    <source>
        <dbReference type="ARBA" id="ARBA00022692"/>
    </source>
</evidence>
<keyword evidence="3 6" id="KW-0812">Transmembrane</keyword>
<dbReference type="Gene3D" id="1.20.1250.20">
    <property type="entry name" value="MFS general substrate transporter like domains"/>
    <property type="match status" value="1"/>
</dbReference>
<dbReference type="SUPFAM" id="SSF103473">
    <property type="entry name" value="MFS general substrate transporter"/>
    <property type="match status" value="1"/>
</dbReference>
<keyword evidence="4 7" id="KW-1133">Transmembrane helix</keyword>
<evidence type="ECO:0000256" key="1">
    <source>
        <dbReference type="ARBA" id="ARBA00004141"/>
    </source>
</evidence>
<feature type="transmembrane region" description="Helical" evidence="7">
    <location>
        <begin position="156"/>
        <end position="177"/>
    </location>
</feature>
<dbReference type="InterPro" id="IPR011701">
    <property type="entry name" value="MFS"/>
</dbReference>
<evidence type="ECO:0000256" key="5">
    <source>
        <dbReference type="ARBA" id="ARBA00023136"/>
    </source>
</evidence>
<accession>A0A9P8QB85</accession>
<feature type="transmembrane region" description="Helical" evidence="7">
    <location>
        <begin position="124"/>
        <end position="144"/>
    </location>
</feature>
<feature type="transmembrane region" description="Helical" evidence="7">
    <location>
        <begin position="533"/>
        <end position="553"/>
    </location>
</feature>
<comment type="similarity">
    <text evidence="2 6">Belongs to the major facilitator superfamily. Proton-dependent oligopeptide transporter (POT/PTR) (TC 2.A.17) family.</text>
</comment>
<dbReference type="AlphaFoldDB" id="A0A9P8QB85"/>
<keyword evidence="5 7" id="KW-0472">Membrane</keyword>
<dbReference type="Pfam" id="PF00854">
    <property type="entry name" value="PTR2"/>
    <property type="match status" value="1"/>
</dbReference>
<evidence type="ECO:0000313" key="9">
    <source>
        <dbReference type="Proteomes" id="UP000774326"/>
    </source>
</evidence>
<dbReference type="GO" id="GO:0006857">
    <property type="term" value="P:oligopeptide transport"/>
    <property type="evidence" value="ECO:0007669"/>
    <property type="project" value="InterPro"/>
</dbReference>
<evidence type="ECO:0000313" key="8">
    <source>
        <dbReference type="EMBL" id="KAH3687743.1"/>
    </source>
</evidence>
<dbReference type="PROSITE" id="PS01023">
    <property type="entry name" value="PTR2_2"/>
    <property type="match status" value="1"/>
</dbReference>
<evidence type="ECO:0000256" key="2">
    <source>
        <dbReference type="ARBA" id="ARBA00005982"/>
    </source>
</evidence>
<keyword evidence="9" id="KW-1185">Reference proteome</keyword>
<dbReference type="InterPro" id="IPR000109">
    <property type="entry name" value="POT_fam"/>
</dbReference>
<dbReference type="OrthoDB" id="8904098at2759"/>